<dbReference type="InterPro" id="IPR028994">
    <property type="entry name" value="Integrin_alpha_N"/>
</dbReference>
<evidence type="ECO:0000256" key="1">
    <source>
        <dbReference type="ARBA" id="ARBA00022729"/>
    </source>
</evidence>
<gene>
    <name evidence="2" type="ORF">OG515_36650</name>
</gene>
<accession>A0ABZ1XXM9</accession>
<name>A0ABZ1XXM9_9ACTN</name>
<sequence length="389" mass="41504">MSLYTPGLKAGGTVAQTLTVHMEHPGDVVVGFHPADGMRQWDGAEPGIDITSATSTPKAKCDHSIGINGGLSCTLPAGDSTITYTLKAPSSAFAWRIVAYAGYVIDFDGHVETGDGRTESGFTVDSPHPVPDHHLLFARDAGGTLHEYWGIGSTSEPYETPQPVGRGWQAYTALAALSPVNTQQAGGGVVARDRDGVLWHYRTRAGHYADNIYDPFYSRTKVGGGWNIYNQLTGVQDVTGDGRPDLIARDRNADLWLYAGTDNATDPLAARFKIGYGWNAYTTLLGAGDVTGDRKADLVARDGSGVLWLYRGTGNAATPFATRTRIGGGWNTYTAMAAPGDLNDDYKADLVARDGSGVLWLYRGSGNAAAPYSPRTRIGGGWNAYNHLL</sequence>
<dbReference type="Proteomes" id="UP001432060">
    <property type="component" value="Chromosome"/>
</dbReference>
<organism evidence="2 3">
    <name type="scientific">Streptomyces melanogenes</name>
    <dbReference type="NCBI Taxonomy" id="67326"/>
    <lineage>
        <taxon>Bacteria</taxon>
        <taxon>Bacillati</taxon>
        <taxon>Actinomycetota</taxon>
        <taxon>Actinomycetes</taxon>
        <taxon>Kitasatosporales</taxon>
        <taxon>Streptomycetaceae</taxon>
        <taxon>Streptomyces</taxon>
    </lineage>
</organism>
<evidence type="ECO:0000313" key="3">
    <source>
        <dbReference type="Proteomes" id="UP001432060"/>
    </source>
</evidence>
<dbReference type="InterPro" id="IPR013517">
    <property type="entry name" value="FG-GAP"/>
</dbReference>
<protein>
    <submittedName>
        <fullName evidence="2">VCBS repeat-containing protein</fullName>
    </submittedName>
</protein>
<proteinExistence type="predicted"/>
<dbReference type="PANTHER" id="PTHR46580">
    <property type="entry name" value="SENSOR KINASE-RELATED"/>
    <property type="match status" value="1"/>
</dbReference>
<dbReference type="EMBL" id="CP109019">
    <property type="protein sequence ID" value="WUT87350.1"/>
    <property type="molecule type" value="Genomic_DNA"/>
</dbReference>
<evidence type="ECO:0000313" key="2">
    <source>
        <dbReference type="EMBL" id="WUT87350.1"/>
    </source>
</evidence>
<dbReference type="Gene3D" id="2.115.10.10">
    <property type="entry name" value="Tachylectin 2"/>
    <property type="match status" value="1"/>
</dbReference>
<dbReference type="SUPFAM" id="SSF69318">
    <property type="entry name" value="Integrin alpha N-terminal domain"/>
    <property type="match status" value="1"/>
</dbReference>
<keyword evidence="1" id="KW-0732">Signal</keyword>
<dbReference type="PANTHER" id="PTHR46580:SF4">
    <property type="entry name" value="ATP_GTP-BINDING PROTEIN"/>
    <property type="match status" value="1"/>
</dbReference>
<reference evidence="2" key="1">
    <citation type="submission" date="2022-10" db="EMBL/GenBank/DDBJ databases">
        <title>The complete genomes of actinobacterial strains from the NBC collection.</title>
        <authorList>
            <person name="Joergensen T.S."/>
            <person name="Alvarez Arevalo M."/>
            <person name="Sterndorff E.B."/>
            <person name="Faurdal D."/>
            <person name="Vuksanovic O."/>
            <person name="Mourched A.-S."/>
            <person name="Charusanti P."/>
            <person name="Shaw S."/>
            <person name="Blin K."/>
            <person name="Weber T."/>
        </authorList>
    </citation>
    <scope>NUCLEOTIDE SEQUENCE</scope>
    <source>
        <strain evidence="2">NBC_00668</strain>
    </source>
</reference>
<keyword evidence="3" id="KW-1185">Reference proteome</keyword>
<dbReference type="Pfam" id="PF13517">
    <property type="entry name" value="FG-GAP_3"/>
    <property type="match status" value="1"/>
</dbReference>
<dbReference type="RefSeq" id="WP_329404361.1">
    <property type="nucleotide sequence ID" value="NZ_CP109019.1"/>
</dbReference>